<protein>
    <submittedName>
        <fullName evidence="1">Uncharacterized protein</fullName>
    </submittedName>
</protein>
<evidence type="ECO:0000313" key="1">
    <source>
        <dbReference type="EMBL" id="KAJ1131565.1"/>
    </source>
</evidence>
<accession>A0AAV7PU56</accession>
<proteinExistence type="predicted"/>
<keyword evidence="2" id="KW-1185">Reference proteome</keyword>
<sequence>DGVGLADCLSESHKEDCRNLLGQFCELFSLTPGQTTWYEHTINMGAACLLKVDIYRQPDHVRDCIKAEVQKMLDLGVIEH</sequence>
<reference evidence="1" key="1">
    <citation type="journal article" date="2022" name="bioRxiv">
        <title>Sequencing and chromosome-scale assembly of the giantPleurodeles waltlgenome.</title>
        <authorList>
            <person name="Brown T."/>
            <person name="Elewa A."/>
            <person name="Iarovenko S."/>
            <person name="Subramanian E."/>
            <person name="Araus A.J."/>
            <person name="Petzold A."/>
            <person name="Susuki M."/>
            <person name="Suzuki K.-i.T."/>
            <person name="Hayashi T."/>
            <person name="Toyoda A."/>
            <person name="Oliveira C."/>
            <person name="Osipova E."/>
            <person name="Leigh N.D."/>
            <person name="Simon A."/>
            <person name="Yun M.H."/>
        </authorList>
    </citation>
    <scope>NUCLEOTIDE SEQUENCE</scope>
    <source>
        <strain evidence="1">20211129_DDA</strain>
        <tissue evidence="1">Liver</tissue>
    </source>
</reference>
<dbReference type="AlphaFoldDB" id="A0AAV7PU56"/>
<gene>
    <name evidence="1" type="ORF">NDU88_009900</name>
</gene>
<feature type="non-terminal residue" evidence="1">
    <location>
        <position position="1"/>
    </location>
</feature>
<evidence type="ECO:0000313" key="2">
    <source>
        <dbReference type="Proteomes" id="UP001066276"/>
    </source>
</evidence>
<comment type="caution">
    <text evidence="1">The sequence shown here is derived from an EMBL/GenBank/DDBJ whole genome shotgun (WGS) entry which is preliminary data.</text>
</comment>
<feature type="non-terminal residue" evidence="1">
    <location>
        <position position="80"/>
    </location>
</feature>
<dbReference type="Proteomes" id="UP001066276">
    <property type="component" value="Chromosome 7"/>
</dbReference>
<name>A0AAV7PU56_PLEWA</name>
<organism evidence="1 2">
    <name type="scientific">Pleurodeles waltl</name>
    <name type="common">Iberian ribbed newt</name>
    <dbReference type="NCBI Taxonomy" id="8319"/>
    <lineage>
        <taxon>Eukaryota</taxon>
        <taxon>Metazoa</taxon>
        <taxon>Chordata</taxon>
        <taxon>Craniata</taxon>
        <taxon>Vertebrata</taxon>
        <taxon>Euteleostomi</taxon>
        <taxon>Amphibia</taxon>
        <taxon>Batrachia</taxon>
        <taxon>Caudata</taxon>
        <taxon>Salamandroidea</taxon>
        <taxon>Salamandridae</taxon>
        <taxon>Pleurodelinae</taxon>
        <taxon>Pleurodeles</taxon>
    </lineage>
</organism>
<dbReference type="EMBL" id="JANPWB010000011">
    <property type="protein sequence ID" value="KAJ1131565.1"/>
    <property type="molecule type" value="Genomic_DNA"/>
</dbReference>